<feature type="region of interest" description="Disordered" evidence="1">
    <location>
        <begin position="222"/>
        <end position="300"/>
    </location>
</feature>
<feature type="domain" description="NADP-dependent oxidoreductase" evidence="2">
    <location>
        <begin position="21"/>
        <end position="220"/>
    </location>
</feature>
<organism evidence="3 4">
    <name type="scientific">Propionibacterium acidifaciens F0233</name>
    <dbReference type="NCBI Taxonomy" id="553198"/>
    <lineage>
        <taxon>Bacteria</taxon>
        <taxon>Bacillati</taxon>
        <taxon>Actinomycetota</taxon>
        <taxon>Actinomycetes</taxon>
        <taxon>Propionibacteriales</taxon>
        <taxon>Propionibacteriaceae</taxon>
        <taxon>Propionibacterium</taxon>
    </lineage>
</organism>
<dbReference type="InterPro" id="IPR023210">
    <property type="entry name" value="NADP_OxRdtase_dom"/>
</dbReference>
<evidence type="ECO:0000259" key="2">
    <source>
        <dbReference type="Pfam" id="PF00248"/>
    </source>
</evidence>
<keyword evidence="4" id="KW-1185">Reference proteome</keyword>
<name>U2QTL8_9ACTN</name>
<dbReference type="PANTHER" id="PTHR43312:SF1">
    <property type="entry name" value="NADP-DEPENDENT OXIDOREDUCTASE DOMAIN-CONTAINING PROTEIN"/>
    <property type="match status" value="1"/>
</dbReference>
<comment type="caution">
    <text evidence="3">The sequence shown here is derived from an EMBL/GenBank/DDBJ whole genome shotgun (WGS) entry which is preliminary data.</text>
</comment>
<dbReference type="PANTHER" id="PTHR43312">
    <property type="entry name" value="D-THREO-ALDOSE 1-DEHYDROGENASE"/>
    <property type="match status" value="1"/>
</dbReference>
<dbReference type="Pfam" id="PF00248">
    <property type="entry name" value="Aldo_ket_red"/>
    <property type="match status" value="1"/>
</dbReference>
<proteinExistence type="predicted"/>
<accession>U2QTL8</accession>
<dbReference type="OrthoDB" id="3664926at2"/>
<dbReference type="GeneID" id="95359303"/>
<feature type="compositionally biased region" description="Basic residues" evidence="1">
    <location>
        <begin position="238"/>
        <end position="252"/>
    </location>
</feature>
<dbReference type="InterPro" id="IPR036812">
    <property type="entry name" value="NAD(P)_OxRdtase_dom_sf"/>
</dbReference>
<sequence length="300" mass="32059">MSTIPARAAGAIALAGRPTARIGYGMGALTGAVSAGRLTGDAAVSLLRHAREEGAQFFDTAEFYGQGLANQLLARAFGSHRDEVVFTTEVGARPVPGAVPMTAAQRPDELRQAVEANLRSLGTDRLDLVHLRRMDMPPGLVITDPQQLVDLDDQLAALEALRESGTIGAIGLSHVSLAQLERALPAGISAVSNIYNLLDRTHEPLLRLAETGAMVWAPTSRSGRRLSRAARPQPAVAGHRRHLLRRPSRREHRRSDPATAAGGARPARCRGLSAMSHRPACSSQRVPPRTRRGDSLSCEP</sequence>
<dbReference type="AlphaFoldDB" id="U2QTL8"/>
<reference evidence="3" key="1">
    <citation type="submission" date="2013-08" db="EMBL/GenBank/DDBJ databases">
        <authorList>
            <person name="Durkin A.S."/>
            <person name="Haft D.R."/>
            <person name="McCorrison J."/>
            <person name="Torralba M."/>
            <person name="Gillis M."/>
            <person name="Haft D.H."/>
            <person name="Methe B."/>
            <person name="Sutton G."/>
            <person name="Nelson K.E."/>
        </authorList>
    </citation>
    <scope>NUCLEOTIDE SEQUENCE [LARGE SCALE GENOMIC DNA]</scope>
    <source>
        <strain evidence="3">F0233</strain>
    </source>
</reference>
<protein>
    <submittedName>
        <fullName evidence="3">Oxidoreductase, aldo/keto reductase family protein</fullName>
    </submittedName>
</protein>
<dbReference type="Proteomes" id="UP000017052">
    <property type="component" value="Unassembled WGS sequence"/>
</dbReference>
<dbReference type="RefSeq" id="WP_021796964.1">
    <property type="nucleotide sequence ID" value="NZ_ACVN02000107.1"/>
</dbReference>
<evidence type="ECO:0000313" key="3">
    <source>
        <dbReference type="EMBL" id="ERK59866.1"/>
    </source>
</evidence>
<dbReference type="EMBL" id="ACVN02000107">
    <property type="protein sequence ID" value="ERK59866.1"/>
    <property type="molecule type" value="Genomic_DNA"/>
</dbReference>
<feature type="compositionally biased region" description="Low complexity" evidence="1">
    <location>
        <begin position="258"/>
        <end position="271"/>
    </location>
</feature>
<gene>
    <name evidence="3" type="ORF">HMPREF0682_0738</name>
</gene>
<dbReference type="SUPFAM" id="SSF51430">
    <property type="entry name" value="NAD(P)-linked oxidoreductase"/>
    <property type="match status" value="1"/>
</dbReference>
<evidence type="ECO:0000313" key="4">
    <source>
        <dbReference type="Proteomes" id="UP000017052"/>
    </source>
</evidence>
<evidence type="ECO:0000256" key="1">
    <source>
        <dbReference type="SAM" id="MobiDB-lite"/>
    </source>
</evidence>
<dbReference type="InterPro" id="IPR053135">
    <property type="entry name" value="AKR2_Oxidoreductase"/>
</dbReference>
<dbReference type="Gene3D" id="3.20.20.100">
    <property type="entry name" value="NADP-dependent oxidoreductase domain"/>
    <property type="match status" value="1"/>
</dbReference>